<name>A0A3N4L6W9_9PEZI</name>
<dbReference type="AlphaFoldDB" id="A0A3N4L6W9"/>
<organism evidence="1 2">
    <name type="scientific">Morchella conica CCBAS932</name>
    <dbReference type="NCBI Taxonomy" id="1392247"/>
    <lineage>
        <taxon>Eukaryota</taxon>
        <taxon>Fungi</taxon>
        <taxon>Dikarya</taxon>
        <taxon>Ascomycota</taxon>
        <taxon>Pezizomycotina</taxon>
        <taxon>Pezizomycetes</taxon>
        <taxon>Pezizales</taxon>
        <taxon>Morchellaceae</taxon>
        <taxon>Morchella</taxon>
    </lineage>
</organism>
<sequence>MLKRVPGFFRKNGYIVKRFFRIKSKKKQILKGVQTEIGPRYFSKCNGALKSTFSTYTKIKLNVKPGAAIKFTFTPRSYLMFLSKNYVETLNVPPEIVGSDSAWVIYRHLCGLIHKHEQTMGLFAESWEKETDIYLWIKPYEEPIVERDMNGVLQRRIRKATKKPSRLRGRTLLVQWMMENSDWQEQLVLHYWNLPREGTRGETLLPWFTLEVEYREGARKRLCNKHHEYFCAIEAAEGGYGCSMVANRSINKSMSWNPRALQLGGDLEIGLELAVETTTVLKTSLTEDGSSGSFNIEDLDSLYTSREPTTPGSEESITDDNAILLGDGLMTGSGKVSVKSVDIRPISCASMSPHIGKIEEHKAPDIGVGEVVFGDEGVSV</sequence>
<accession>A0A3N4L6W9</accession>
<dbReference type="EMBL" id="ML119109">
    <property type="protein sequence ID" value="RPB16381.1"/>
    <property type="molecule type" value="Genomic_DNA"/>
</dbReference>
<dbReference type="InParanoid" id="A0A3N4L6W9"/>
<reference evidence="1 2" key="1">
    <citation type="journal article" date="2018" name="Nat. Ecol. Evol.">
        <title>Pezizomycetes genomes reveal the molecular basis of ectomycorrhizal truffle lifestyle.</title>
        <authorList>
            <person name="Murat C."/>
            <person name="Payen T."/>
            <person name="Noel B."/>
            <person name="Kuo A."/>
            <person name="Morin E."/>
            <person name="Chen J."/>
            <person name="Kohler A."/>
            <person name="Krizsan K."/>
            <person name="Balestrini R."/>
            <person name="Da Silva C."/>
            <person name="Montanini B."/>
            <person name="Hainaut M."/>
            <person name="Levati E."/>
            <person name="Barry K.W."/>
            <person name="Belfiori B."/>
            <person name="Cichocki N."/>
            <person name="Clum A."/>
            <person name="Dockter R.B."/>
            <person name="Fauchery L."/>
            <person name="Guy J."/>
            <person name="Iotti M."/>
            <person name="Le Tacon F."/>
            <person name="Lindquist E.A."/>
            <person name="Lipzen A."/>
            <person name="Malagnac F."/>
            <person name="Mello A."/>
            <person name="Molinier V."/>
            <person name="Miyauchi S."/>
            <person name="Poulain J."/>
            <person name="Riccioni C."/>
            <person name="Rubini A."/>
            <person name="Sitrit Y."/>
            <person name="Splivallo R."/>
            <person name="Traeger S."/>
            <person name="Wang M."/>
            <person name="Zifcakova L."/>
            <person name="Wipf D."/>
            <person name="Zambonelli A."/>
            <person name="Paolocci F."/>
            <person name="Nowrousian M."/>
            <person name="Ottonello S."/>
            <person name="Baldrian P."/>
            <person name="Spatafora J.W."/>
            <person name="Henrissat B."/>
            <person name="Nagy L.G."/>
            <person name="Aury J.M."/>
            <person name="Wincker P."/>
            <person name="Grigoriev I.V."/>
            <person name="Bonfante P."/>
            <person name="Martin F.M."/>
        </authorList>
    </citation>
    <scope>NUCLEOTIDE SEQUENCE [LARGE SCALE GENOMIC DNA]</scope>
    <source>
        <strain evidence="1 2">CCBAS932</strain>
    </source>
</reference>
<proteinExistence type="predicted"/>
<dbReference type="Proteomes" id="UP000277580">
    <property type="component" value="Unassembled WGS sequence"/>
</dbReference>
<gene>
    <name evidence="1" type="ORF">P167DRAFT_542175</name>
</gene>
<protein>
    <submittedName>
        <fullName evidence="1">Uncharacterized protein</fullName>
    </submittedName>
</protein>
<evidence type="ECO:0000313" key="2">
    <source>
        <dbReference type="Proteomes" id="UP000277580"/>
    </source>
</evidence>
<evidence type="ECO:0000313" key="1">
    <source>
        <dbReference type="EMBL" id="RPB16381.1"/>
    </source>
</evidence>
<keyword evidence="2" id="KW-1185">Reference proteome</keyword>
<dbReference type="OrthoDB" id="5343245at2759"/>